<keyword evidence="9 13" id="KW-0961">Cell wall biogenesis/degradation</keyword>
<comment type="caution">
    <text evidence="15">The sequence shown here is derived from an EMBL/GenBank/DDBJ whole genome shotgun (WGS) entry which is preliminary data.</text>
</comment>
<dbReference type="AlphaFoldDB" id="A0A6L7G971"/>
<feature type="modified residue" description="2-(S-cysteinyl)pyruvic acid O-phosphothioketal" evidence="13">
    <location>
        <position position="118"/>
    </location>
</feature>
<organism evidence="15 16">
    <name type="scientific">Pseudooceanicola albus</name>
    <dbReference type="NCBI Taxonomy" id="2692189"/>
    <lineage>
        <taxon>Bacteria</taxon>
        <taxon>Pseudomonadati</taxon>
        <taxon>Pseudomonadota</taxon>
        <taxon>Alphaproteobacteria</taxon>
        <taxon>Rhodobacterales</taxon>
        <taxon>Paracoccaceae</taxon>
        <taxon>Pseudooceanicola</taxon>
    </lineage>
</organism>
<keyword evidence="3 13" id="KW-0963">Cytoplasm</keyword>
<evidence type="ECO:0000256" key="5">
    <source>
        <dbReference type="ARBA" id="ARBA00022679"/>
    </source>
</evidence>
<evidence type="ECO:0000259" key="14">
    <source>
        <dbReference type="Pfam" id="PF00275"/>
    </source>
</evidence>
<dbReference type="UniPathway" id="UPA00219"/>
<feature type="binding site" evidence="13">
    <location>
        <position position="94"/>
    </location>
    <ligand>
        <name>UDP-N-acetyl-alpha-D-glucosamine</name>
        <dbReference type="ChEBI" id="CHEBI:57705"/>
    </ligand>
</feature>
<evidence type="ECO:0000256" key="2">
    <source>
        <dbReference type="ARBA" id="ARBA00004752"/>
    </source>
</evidence>
<dbReference type="SUPFAM" id="SSF55205">
    <property type="entry name" value="EPT/RTPC-like"/>
    <property type="match status" value="1"/>
</dbReference>
<dbReference type="InterPro" id="IPR005750">
    <property type="entry name" value="UDP_GlcNAc_COvinyl_MurA"/>
</dbReference>
<feature type="domain" description="Enolpyruvate transferase" evidence="14">
    <location>
        <begin position="7"/>
        <end position="409"/>
    </location>
</feature>
<sequence length="422" mass="44688">MDSILVTGNGPLNGQIPIAGAKNACLTLMPATLLSEEPLTLTNAPRLSDIRTMTTLLESLGAEVTRMQDGKVLAMSSHDLNNHRADYDIVRKMRASILVLGPMLAREGHAIVSLPGGCAIGARPVDLHLRALEAMGAELELKEGYVHAKAPGGLKGGIYEFPLVSVGATENALMAATLAKGTTVLKNAAREPEIVDLAQCLRRMGAQIEGEGASTITIQGVDRLGGATHPVVTDRIELGTYMLAPAICGGRVELLGGRRDLLAAFCDKLEEAGVSVEETAQGLAVERRNGRVKAVDVVTEPFPGFPTDLQAQMMALMCTAEGTAVLEEKIFENRFMHAPELIRMGANIEVHGGHATVHGVPKMKGAPVMATDLRASVSLILAGLAAEGETVVSRVYHLDRGYERVEEKLGACGAKIERITGQ</sequence>
<dbReference type="InterPro" id="IPR036968">
    <property type="entry name" value="Enolpyruvate_Tfrase_sf"/>
</dbReference>
<accession>A0A6L7G971</accession>
<dbReference type="NCBIfam" id="TIGR01072">
    <property type="entry name" value="murA"/>
    <property type="match status" value="1"/>
</dbReference>
<evidence type="ECO:0000313" key="16">
    <source>
        <dbReference type="Proteomes" id="UP000477911"/>
    </source>
</evidence>
<gene>
    <name evidence="13 15" type="primary">murA</name>
    <name evidence="15" type="ORF">GR170_22030</name>
</gene>
<proteinExistence type="inferred from homology"/>
<protein>
    <recommendedName>
        <fullName evidence="13">UDP-N-acetylglucosamine 1-carboxyvinyltransferase</fullName>
        <ecNumber evidence="13">2.5.1.7</ecNumber>
    </recommendedName>
    <alternativeName>
        <fullName evidence="13">Enoylpyruvate transferase</fullName>
    </alternativeName>
    <alternativeName>
        <fullName evidence="13">UDP-N-acetylglucosamine enolpyruvyl transferase</fullName>
        <shortName evidence="13">EPT</shortName>
    </alternativeName>
</protein>
<evidence type="ECO:0000256" key="1">
    <source>
        <dbReference type="ARBA" id="ARBA00004496"/>
    </source>
</evidence>
<evidence type="ECO:0000256" key="12">
    <source>
        <dbReference type="ARBA" id="ARBA00047527"/>
    </source>
</evidence>
<dbReference type="GO" id="GO:0019277">
    <property type="term" value="P:UDP-N-acetylgalactosamine biosynthetic process"/>
    <property type="evidence" value="ECO:0007669"/>
    <property type="project" value="InterPro"/>
</dbReference>
<dbReference type="InterPro" id="IPR050068">
    <property type="entry name" value="MurA_subfamily"/>
</dbReference>
<comment type="similarity">
    <text evidence="11 13">Belongs to the EPSP synthase family. MurA subfamily.</text>
</comment>
<evidence type="ECO:0000256" key="7">
    <source>
        <dbReference type="ARBA" id="ARBA00022984"/>
    </source>
</evidence>
<dbReference type="Gene3D" id="3.65.10.10">
    <property type="entry name" value="Enolpyruvate transferase domain"/>
    <property type="match status" value="2"/>
</dbReference>
<comment type="catalytic activity">
    <reaction evidence="12 13">
        <text>phosphoenolpyruvate + UDP-N-acetyl-alpha-D-glucosamine = UDP-N-acetyl-3-O-(1-carboxyvinyl)-alpha-D-glucosamine + phosphate</text>
        <dbReference type="Rhea" id="RHEA:18681"/>
        <dbReference type="ChEBI" id="CHEBI:43474"/>
        <dbReference type="ChEBI" id="CHEBI:57705"/>
        <dbReference type="ChEBI" id="CHEBI:58702"/>
        <dbReference type="ChEBI" id="CHEBI:68483"/>
        <dbReference type="EC" id="2.5.1.7"/>
    </reaction>
</comment>
<dbReference type="GO" id="GO:0008360">
    <property type="term" value="P:regulation of cell shape"/>
    <property type="evidence" value="ECO:0007669"/>
    <property type="project" value="UniProtKB-KW"/>
</dbReference>
<name>A0A6L7G971_9RHOB</name>
<dbReference type="FunFam" id="3.65.10.10:FF:000001">
    <property type="entry name" value="UDP-N-acetylglucosamine 1-carboxyvinyltransferase"/>
    <property type="match status" value="1"/>
</dbReference>
<dbReference type="PANTHER" id="PTHR43783">
    <property type="entry name" value="UDP-N-ACETYLGLUCOSAMINE 1-CARBOXYVINYLTRANSFERASE"/>
    <property type="match status" value="1"/>
</dbReference>
<feature type="binding site" evidence="13">
    <location>
        <position position="330"/>
    </location>
    <ligand>
        <name>UDP-N-acetyl-alpha-D-glucosamine</name>
        <dbReference type="ChEBI" id="CHEBI:57705"/>
    </ligand>
</feature>
<dbReference type="Proteomes" id="UP000477911">
    <property type="component" value="Unassembled WGS sequence"/>
</dbReference>
<dbReference type="GO" id="GO:0008760">
    <property type="term" value="F:UDP-N-acetylglucosamine 1-carboxyvinyltransferase activity"/>
    <property type="evidence" value="ECO:0007669"/>
    <property type="project" value="UniProtKB-UniRule"/>
</dbReference>
<dbReference type="GO" id="GO:0051301">
    <property type="term" value="P:cell division"/>
    <property type="evidence" value="ECO:0007669"/>
    <property type="project" value="UniProtKB-KW"/>
</dbReference>
<dbReference type="GO" id="GO:0009252">
    <property type="term" value="P:peptidoglycan biosynthetic process"/>
    <property type="evidence" value="ECO:0007669"/>
    <property type="project" value="UniProtKB-UniRule"/>
</dbReference>
<evidence type="ECO:0000256" key="13">
    <source>
        <dbReference type="HAMAP-Rule" id="MF_00111"/>
    </source>
</evidence>
<keyword evidence="8 13" id="KW-0131">Cell cycle</keyword>
<keyword evidence="16" id="KW-1185">Reference proteome</keyword>
<evidence type="ECO:0000256" key="6">
    <source>
        <dbReference type="ARBA" id="ARBA00022960"/>
    </source>
</evidence>
<comment type="caution">
    <text evidence="13">Lacks conserved residue(s) required for the propagation of feature annotation.</text>
</comment>
<evidence type="ECO:0000256" key="3">
    <source>
        <dbReference type="ARBA" id="ARBA00022490"/>
    </source>
</evidence>
<keyword evidence="4 13" id="KW-0132">Cell division</keyword>
<dbReference type="InterPro" id="IPR013792">
    <property type="entry name" value="RNA3'P_cycl/enolpyr_Trfase_a/b"/>
</dbReference>
<comment type="function">
    <text evidence="13">Cell wall formation. Adds enolpyruvyl to UDP-N-acetylglucosamine.</text>
</comment>
<dbReference type="NCBIfam" id="NF006873">
    <property type="entry name" value="PRK09369.1"/>
    <property type="match status" value="1"/>
</dbReference>
<feature type="binding site" evidence="13">
    <location>
        <begin position="123"/>
        <end position="127"/>
    </location>
    <ligand>
        <name>UDP-N-acetyl-alpha-D-glucosamine</name>
        <dbReference type="ChEBI" id="CHEBI:57705"/>
    </ligand>
</feature>
<dbReference type="GO" id="GO:0005737">
    <property type="term" value="C:cytoplasm"/>
    <property type="evidence" value="ECO:0007669"/>
    <property type="project" value="UniProtKB-SubCell"/>
</dbReference>
<dbReference type="EC" id="2.5.1.7" evidence="13"/>
<dbReference type="GO" id="GO:0071555">
    <property type="term" value="P:cell wall organization"/>
    <property type="evidence" value="ECO:0007669"/>
    <property type="project" value="UniProtKB-KW"/>
</dbReference>
<keyword evidence="5 13" id="KW-0808">Transferase</keyword>
<evidence type="ECO:0000313" key="15">
    <source>
        <dbReference type="EMBL" id="MXN20519.1"/>
    </source>
</evidence>
<comment type="subcellular location">
    <subcellularLocation>
        <location evidence="1 13">Cytoplasm</location>
    </subcellularLocation>
</comment>
<feature type="active site" description="Proton donor" evidence="13">
    <location>
        <position position="118"/>
    </location>
</feature>
<dbReference type="HAMAP" id="MF_00111">
    <property type="entry name" value="MurA"/>
    <property type="match status" value="1"/>
</dbReference>
<keyword evidence="7 13" id="KW-0573">Peptidoglycan synthesis</keyword>
<evidence type="ECO:0000256" key="11">
    <source>
        <dbReference type="ARBA" id="ARBA00038367"/>
    </source>
</evidence>
<keyword evidence="10 13" id="KW-0670">Pyruvate</keyword>
<dbReference type="CDD" id="cd01555">
    <property type="entry name" value="UdpNAET"/>
    <property type="match status" value="1"/>
</dbReference>
<evidence type="ECO:0000256" key="10">
    <source>
        <dbReference type="ARBA" id="ARBA00023317"/>
    </source>
</evidence>
<feature type="binding site" evidence="13">
    <location>
        <position position="308"/>
    </location>
    <ligand>
        <name>UDP-N-acetyl-alpha-D-glucosamine</name>
        <dbReference type="ChEBI" id="CHEBI:57705"/>
    </ligand>
</feature>
<dbReference type="EMBL" id="WUMU01000030">
    <property type="protein sequence ID" value="MXN20519.1"/>
    <property type="molecule type" value="Genomic_DNA"/>
</dbReference>
<dbReference type="PANTHER" id="PTHR43783:SF1">
    <property type="entry name" value="UDP-N-ACETYLGLUCOSAMINE 1-CARBOXYVINYLTRANSFERASE"/>
    <property type="match status" value="1"/>
</dbReference>
<comment type="pathway">
    <text evidence="2 13">Cell wall biogenesis; peptidoglycan biosynthesis.</text>
</comment>
<keyword evidence="6 13" id="KW-0133">Cell shape</keyword>
<reference evidence="15 16" key="1">
    <citation type="submission" date="2019-12" db="EMBL/GenBank/DDBJ databases">
        <authorList>
            <person name="Li M."/>
        </authorList>
    </citation>
    <scope>NUCLEOTIDE SEQUENCE [LARGE SCALE GENOMIC DNA]</scope>
    <source>
        <strain evidence="15 16">GBMRC 2024</strain>
    </source>
</reference>
<dbReference type="Pfam" id="PF00275">
    <property type="entry name" value="EPSP_synthase"/>
    <property type="match status" value="1"/>
</dbReference>
<evidence type="ECO:0000256" key="9">
    <source>
        <dbReference type="ARBA" id="ARBA00023316"/>
    </source>
</evidence>
<dbReference type="RefSeq" id="WP_160896640.1">
    <property type="nucleotide sequence ID" value="NZ_WUMU01000030.1"/>
</dbReference>
<evidence type="ECO:0000256" key="8">
    <source>
        <dbReference type="ARBA" id="ARBA00023306"/>
    </source>
</evidence>
<evidence type="ECO:0000256" key="4">
    <source>
        <dbReference type="ARBA" id="ARBA00022618"/>
    </source>
</evidence>
<feature type="binding site" evidence="13">
    <location>
        <begin position="22"/>
        <end position="23"/>
    </location>
    <ligand>
        <name>phosphoenolpyruvate</name>
        <dbReference type="ChEBI" id="CHEBI:58702"/>
    </ligand>
</feature>
<dbReference type="InterPro" id="IPR001986">
    <property type="entry name" value="Enolpyruvate_Tfrase_dom"/>
</dbReference>